<reference evidence="7 8" key="1">
    <citation type="submission" date="2022-10" db="EMBL/GenBank/DDBJ databases">
        <title>Host association and intracellularity evolved multiple times independently in the Rickettsiales.</title>
        <authorList>
            <person name="Castelli M."/>
            <person name="Nardi T."/>
            <person name="Gammuto L."/>
            <person name="Bellinzona G."/>
            <person name="Sabaneyeva E."/>
            <person name="Potekhin A."/>
            <person name="Serra V."/>
            <person name="Petroni G."/>
            <person name="Sassera D."/>
        </authorList>
    </citation>
    <scope>NUCLEOTIDE SEQUENCE [LARGE SCALE GENOMIC DNA]</scope>
    <source>
        <strain evidence="7 8">Kr 154-4</strain>
    </source>
</reference>
<evidence type="ECO:0000256" key="2">
    <source>
        <dbReference type="ARBA" id="ARBA00022692"/>
    </source>
</evidence>
<dbReference type="RefSeq" id="WP_323737800.1">
    <property type="nucleotide sequence ID" value="NZ_CP112932.1"/>
</dbReference>
<keyword evidence="4 5" id="KW-0472">Membrane</keyword>
<dbReference type="PANTHER" id="PTHR36985">
    <property type="entry name" value="TRANSLOCATION AND ASSEMBLY MODULE SUBUNIT TAMB"/>
    <property type="match status" value="1"/>
</dbReference>
<comment type="subcellular location">
    <subcellularLocation>
        <location evidence="1">Membrane</location>
        <topology evidence="1">Single-pass membrane protein</topology>
    </subcellularLocation>
</comment>
<evidence type="ECO:0000256" key="1">
    <source>
        <dbReference type="ARBA" id="ARBA00004167"/>
    </source>
</evidence>
<proteinExistence type="predicted"/>
<organism evidence="7 8">
    <name type="scientific">Candidatus Trichorickettsia mobilis</name>
    <dbReference type="NCBI Taxonomy" id="1346319"/>
    <lineage>
        <taxon>Bacteria</taxon>
        <taxon>Pseudomonadati</taxon>
        <taxon>Pseudomonadota</taxon>
        <taxon>Alphaproteobacteria</taxon>
        <taxon>Rickettsiales</taxon>
        <taxon>Rickettsiaceae</taxon>
        <taxon>Rickettsieae</taxon>
        <taxon>Candidatus Trichorickettsia</taxon>
    </lineage>
</organism>
<evidence type="ECO:0000313" key="8">
    <source>
        <dbReference type="Proteomes" id="UP001326613"/>
    </source>
</evidence>
<dbReference type="Proteomes" id="UP001326613">
    <property type="component" value="Chromosome"/>
</dbReference>
<evidence type="ECO:0000256" key="3">
    <source>
        <dbReference type="ARBA" id="ARBA00022989"/>
    </source>
</evidence>
<evidence type="ECO:0000256" key="4">
    <source>
        <dbReference type="ARBA" id="ARBA00023136"/>
    </source>
</evidence>
<sequence length="1145" mass="126501">MTKNKEISFYFTKLLMRSIAYSGGILLLIILGLGFWLNTNHAKEQISSLIINSVNENLGYNIELESLEFKFPLKLHLKSMKLSDHNGLWFIAKNMQLGISPTTILSRKLVIDELTLKYIELIRIPEKVDIGASSTDEAVDISISNINILNAVISEHITGLSSELALAITGNLLWQGAEKNLTFNLDSLFEHYIKLHTSGNYSIKNQQLIFDNLSLNFNNTMINGSSSINFTTEMLNGQYTVYTNIFHKLVEEIEENSTLEGKLTLAGTIKAPELTASLQTKNVKYKDTFIPDILWTTIIKYNRPLTKLAPVEQVLEAHGAQNRSVHKVREDSSLGATTQLSTGVEFHKRSNEQKLSGELTATTTLKDISVKTDFVLGTDNLIYFNNIVADADYVTAKGQAVWNKSNNLINGNIKIVSDDLSTLSTFLPIPLKGKAVMEINMAAPSQVQACTITANIEQLLTPSIQASKTLIDIKASDLWKLKLEKAKIEFREADVQGRIFDHLLLEVTELNNRWNLSILGKTKEKHHAFNLKALISLLLKSAQEFSSSISNITGNYGEHKITSDQLMNFAYDHGKLFWEIKKLKLDNGFIAGDGQLTENKIDATLIFEEIPILGLPLTIYSPLKHAKAHGKLKFTDSLLAPQFTGNVKVTNIDLANTVVSDSIMILDAKLIEQLLHINLKITSKNIAALTGELTVPVKASLSPFLFEMVRDEKIKGTLALDTLIEPFTRAYLPVIHQLTGSLSGHLHLNGSLNYPKLDGILTFANGSYIYDRLGLKLQNIHGIFKANNGVINIDEFKAQDNQGNKLLSTAKIMLNKSDKPFEVILVTNGFNLLNHPNVRGAVKADLAIKGNNAAAKASGAIEVGPLEITIPDQFKNDIPTLNIVETIPHPIKKELTNSSFLSTYPLSMQISISTKSQVFVRGWGLNAELGGQLKVKGTIDQPNIEGKLQVIRGRYQEFGKQWNLKEGSLIFEGDIPPSPYLNIKGITTTENIEISPVLSGPLLTPTLAIESSPILPQEEILSIVLFGKESKNISAFQAIQLANNLKRLSGHGSAVSFDPISSARKLLGVDDIKVKTNKNELGHQETAVGVGKYLTDKVYFEIERGMQAGTGKGRIEVEITNHLFIESSSGGNDSNSIGVNWRKDY</sequence>
<name>A0ABZ0UVN8_9RICK</name>
<feature type="domain" description="Translocation and assembly module TamB C-terminal" evidence="6">
    <location>
        <begin position="796"/>
        <end position="1145"/>
    </location>
</feature>
<feature type="transmembrane region" description="Helical" evidence="5">
    <location>
        <begin position="20"/>
        <end position="37"/>
    </location>
</feature>
<keyword evidence="3 5" id="KW-1133">Transmembrane helix</keyword>
<dbReference type="PANTHER" id="PTHR36985:SF1">
    <property type="entry name" value="TRANSLOCATION AND ASSEMBLY MODULE SUBUNIT TAMB"/>
    <property type="match status" value="1"/>
</dbReference>
<dbReference type="InterPro" id="IPR007452">
    <property type="entry name" value="TamB_C"/>
</dbReference>
<protein>
    <submittedName>
        <fullName evidence="7">Translocation and assembly module TamB</fullName>
    </submittedName>
</protein>
<keyword evidence="8" id="KW-1185">Reference proteome</keyword>
<dbReference type="EMBL" id="CP112932">
    <property type="protein sequence ID" value="WPY00984.1"/>
    <property type="molecule type" value="Genomic_DNA"/>
</dbReference>
<evidence type="ECO:0000259" key="6">
    <source>
        <dbReference type="Pfam" id="PF04357"/>
    </source>
</evidence>
<accession>A0ABZ0UVN8</accession>
<dbReference type="Pfam" id="PF04357">
    <property type="entry name" value="TamB"/>
    <property type="match status" value="1"/>
</dbReference>
<keyword evidence="2 5" id="KW-0812">Transmembrane</keyword>
<gene>
    <name evidence="7" type="ORF">Trichorick_00874</name>
</gene>
<evidence type="ECO:0000313" key="7">
    <source>
        <dbReference type="EMBL" id="WPY00984.1"/>
    </source>
</evidence>
<evidence type="ECO:0000256" key="5">
    <source>
        <dbReference type="SAM" id="Phobius"/>
    </source>
</evidence>